<dbReference type="SUPFAM" id="SSF57756">
    <property type="entry name" value="Retrovirus zinc finger-like domains"/>
    <property type="match status" value="1"/>
</dbReference>
<feature type="compositionally biased region" description="Low complexity" evidence="2">
    <location>
        <begin position="314"/>
        <end position="333"/>
    </location>
</feature>
<evidence type="ECO:0000256" key="2">
    <source>
        <dbReference type="SAM" id="MobiDB-lite"/>
    </source>
</evidence>
<keyword evidence="1" id="KW-0863">Zinc-finger</keyword>
<dbReference type="OrthoDB" id="2288756at2759"/>
<evidence type="ECO:0000259" key="3">
    <source>
        <dbReference type="PROSITE" id="PS50158"/>
    </source>
</evidence>
<protein>
    <recommendedName>
        <fullName evidence="3">CCHC-type domain-containing protein</fullName>
    </recommendedName>
</protein>
<sequence length="365" mass="39805">MTTPTKITRTKIYRNGRNDGSFFIDVSSRPEPESTLFQKILSQYPAPFRDGGRRIIEVNIDPNDKVATAKFTSTGLLFDDETSILPSPALPDRANLKRITLSRMPFLSKDEILKGLNTTLKLYGQVMDLGIITDPISGMYLGSGYAVIDTTTPSQGKPYPPLVHNLPWPGLHNGFLAACEDMKNFCKYCHKDGHVRDNCPIAPPLRLCYTCNRPGHIAAHCPSRPRQHDPSSSPPPSPMDDSPDSATNSPIQPNSAPIQPPTDSRDINQATANDETTTSPPSQAPSQNNAPSTVIDEEDFTEINQAAFPTTAPTGNSNTDSSTNSADTSQSSNELSLNDASDFTLFPDNQHPTTVAPHHYSKPLF</sequence>
<dbReference type="GO" id="GO:0008270">
    <property type="term" value="F:zinc ion binding"/>
    <property type="evidence" value="ECO:0007669"/>
    <property type="project" value="UniProtKB-KW"/>
</dbReference>
<accession>A0A1X2HKD1</accession>
<feature type="region of interest" description="Disordered" evidence="2">
    <location>
        <begin position="219"/>
        <end position="365"/>
    </location>
</feature>
<proteinExistence type="predicted"/>
<gene>
    <name evidence="4" type="ORF">BCR42DRAFT_497306</name>
</gene>
<feature type="compositionally biased region" description="Polar residues" evidence="2">
    <location>
        <begin position="267"/>
        <end position="292"/>
    </location>
</feature>
<dbReference type="InterPro" id="IPR036875">
    <property type="entry name" value="Znf_CCHC_sf"/>
</dbReference>
<keyword evidence="1" id="KW-0479">Metal-binding</keyword>
<dbReference type="Gene3D" id="4.10.60.10">
    <property type="entry name" value="Zinc finger, CCHC-type"/>
    <property type="match status" value="1"/>
</dbReference>
<dbReference type="EMBL" id="MCGE01000060">
    <property type="protein sequence ID" value="ORY99660.1"/>
    <property type="molecule type" value="Genomic_DNA"/>
</dbReference>
<keyword evidence="5" id="KW-1185">Reference proteome</keyword>
<name>A0A1X2HKD1_9FUNG</name>
<feature type="compositionally biased region" description="Polar residues" evidence="2">
    <location>
        <begin position="246"/>
        <end position="257"/>
    </location>
</feature>
<dbReference type="GO" id="GO:0003676">
    <property type="term" value="F:nucleic acid binding"/>
    <property type="evidence" value="ECO:0007669"/>
    <property type="project" value="InterPro"/>
</dbReference>
<dbReference type="SMART" id="SM00343">
    <property type="entry name" value="ZnF_C2HC"/>
    <property type="match status" value="2"/>
</dbReference>
<dbReference type="InterPro" id="IPR001878">
    <property type="entry name" value="Znf_CCHC"/>
</dbReference>
<organism evidence="4 5">
    <name type="scientific">Absidia repens</name>
    <dbReference type="NCBI Taxonomy" id="90262"/>
    <lineage>
        <taxon>Eukaryota</taxon>
        <taxon>Fungi</taxon>
        <taxon>Fungi incertae sedis</taxon>
        <taxon>Mucoromycota</taxon>
        <taxon>Mucoromycotina</taxon>
        <taxon>Mucoromycetes</taxon>
        <taxon>Mucorales</taxon>
        <taxon>Cunninghamellaceae</taxon>
        <taxon>Absidia</taxon>
    </lineage>
</organism>
<comment type="caution">
    <text evidence="4">The sequence shown here is derived from an EMBL/GenBank/DDBJ whole genome shotgun (WGS) entry which is preliminary data.</text>
</comment>
<dbReference type="AlphaFoldDB" id="A0A1X2HKD1"/>
<reference evidence="4 5" key="1">
    <citation type="submission" date="2016-07" db="EMBL/GenBank/DDBJ databases">
        <title>Pervasive Adenine N6-methylation of Active Genes in Fungi.</title>
        <authorList>
            <consortium name="DOE Joint Genome Institute"/>
            <person name="Mondo S.J."/>
            <person name="Dannebaum R.O."/>
            <person name="Kuo R.C."/>
            <person name="Labutti K."/>
            <person name="Haridas S."/>
            <person name="Kuo A."/>
            <person name="Salamov A."/>
            <person name="Ahrendt S.R."/>
            <person name="Lipzen A."/>
            <person name="Sullivan W."/>
            <person name="Andreopoulos W.B."/>
            <person name="Clum A."/>
            <person name="Lindquist E."/>
            <person name="Daum C."/>
            <person name="Ramamoorthy G.K."/>
            <person name="Gryganskyi A."/>
            <person name="Culley D."/>
            <person name="Magnuson J.K."/>
            <person name="James T.Y."/>
            <person name="O'Malley M.A."/>
            <person name="Stajich J.E."/>
            <person name="Spatafora J.W."/>
            <person name="Visel A."/>
            <person name="Grigoriev I.V."/>
        </authorList>
    </citation>
    <scope>NUCLEOTIDE SEQUENCE [LARGE SCALE GENOMIC DNA]</scope>
    <source>
        <strain evidence="4 5">NRRL 1336</strain>
    </source>
</reference>
<keyword evidence="1" id="KW-0862">Zinc</keyword>
<feature type="domain" description="CCHC-type" evidence="3">
    <location>
        <begin position="208"/>
        <end position="223"/>
    </location>
</feature>
<dbReference type="PROSITE" id="PS50158">
    <property type="entry name" value="ZF_CCHC"/>
    <property type="match status" value="1"/>
</dbReference>
<evidence type="ECO:0000313" key="5">
    <source>
        <dbReference type="Proteomes" id="UP000193560"/>
    </source>
</evidence>
<dbReference type="Proteomes" id="UP000193560">
    <property type="component" value="Unassembled WGS sequence"/>
</dbReference>
<dbReference type="Pfam" id="PF00098">
    <property type="entry name" value="zf-CCHC"/>
    <property type="match status" value="1"/>
</dbReference>
<evidence type="ECO:0000313" key="4">
    <source>
        <dbReference type="EMBL" id="ORY99660.1"/>
    </source>
</evidence>
<feature type="compositionally biased region" description="Polar residues" evidence="2">
    <location>
        <begin position="302"/>
        <end position="313"/>
    </location>
</feature>
<dbReference type="STRING" id="90262.A0A1X2HKD1"/>
<evidence type="ECO:0000256" key="1">
    <source>
        <dbReference type="PROSITE-ProRule" id="PRU00047"/>
    </source>
</evidence>